<proteinExistence type="predicted"/>
<feature type="transmembrane region" description="Helical" evidence="2">
    <location>
        <begin position="42"/>
        <end position="62"/>
    </location>
</feature>
<name>A0ABW2GUV6_9ACTN</name>
<organism evidence="3 4">
    <name type="scientific">Catellatospora aurea</name>
    <dbReference type="NCBI Taxonomy" id="1337874"/>
    <lineage>
        <taxon>Bacteria</taxon>
        <taxon>Bacillati</taxon>
        <taxon>Actinomycetota</taxon>
        <taxon>Actinomycetes</taxon>
        <taxon>Micromonosporales</taxon>
        <taxon>Micromonosporaceae</taxon>
        <taxon>Catellatospora</taxon>
    </lineage>
</organism>
<evidence type="ECO:0008006" key="5">
    <source>
        <dbReference type="Google" id="ProtNLM"/>
    </source>
</evidence>
<sequence length="285" mass="30916">MNSSLEDELAAGMREHTADLRPSPDLLDRAARRNRRRTAGRAVGAGVFGLAAVVAVAMTALGGTPAAPTADPGPRPAPELLTVGMVSERAVAALAGDDVQHIVSTTTYRGTTEHGEWWFDQTTGDSRITHLSAPGGTATMDLWQLVRDDTLTMTQVFHQDRSFLRLDRALNGERPSGPAGGTPEELRAALRRGDGYTLVGPVDLDGRAVLHLRLEFEDGSDELWVDAETYRAVRRETVKQTPDGDARNRMDFEWQPRNTDSLAPLTVTIPTGYTQRTLPPVDGPV</sequence>
<reference evidence="4" key="1">
    <citation type="journal article" date="2019" name="Int. J. Syst. Evol. Microbiol.">
        <title>The Global Catalogue of Microorganisms (GCM) 10K type strain sequencing project: providing services to taxonomists for standard genome sequencing and annotation.</title>
        <authorList>
            <consortium name="The Broad Institute Genomics Platform"/>
            <consortium name="The Broad Institute Genome Sequencing Center for Infectious Disease"/>
            <person name="Wu L."/>
            <person name="Ma J."/>
        </authorList>
    </citation>
    <scope>NUCLEOTIDE SEQUENCE [LARGE SCALE GENOMIC DNA]</scope>
    <source>
        <strain evidence="4">CGMCC 1.9106</strain>
    </source>
</reference>
<evidence type="ECO:0000256" key="1">
    <source>
        <dbReference type="SAM" id="MobiDB-lite"/>
    </source>
</evidence>
<gene>
    <name evidence="3" type="ORF">ACFQO7_09715</name>
</gene>
<keyword evidence="4" id="KW-1185">Reference proteome</keyword>
<evidence type="ECO:0000313" key="3">
    <source>
        <dbReference type="EMBL" id="MFC7242754.1"/>
    </source>
</evidence>
<keyword evidence="2" id="KW-1133">Transmembrane helix</keyword>
<feature type="region of interest" description="Disordered" evidence="1">
    <location>
        <begin position="1"/>
        <end position="25"/>
    </location>
</feature>
<accession>A0ABW2GUV6</accession>
<evidence type="ECO:0000256" key="2">
    <source>
        <dbReference type="SAM" id="Phobius"/>
    </source>
</evidence>
<evidence type="ECO:0000313" key="4">
    <source>
        <dbReference type="Proteomes" id="UP001596392"/>
    </source>
</evidence>
<dbReference type="EMBL" id="JBHTAC010000007">
    <property type="protein sequence ID" value="MFC7242754.1"/>
    <property type="molecule type" value="Genomic_DNA"/>
</dbReference>
<keyword evidence="2" id="KW-0472">Membrane</keyword>
<dbReference type="RefSeq" id="WP_376806050.1">
    <property type="nucleotide sequence ID" value="NZ_JBHTAC010000007.1"/>
</dbReference>
<keyword evidence="2" id="KW-0812">Transmembrane</keyword>
<protein>
    <recommendedName>
        <fullName evidence="5">Outer membrane lipoprotein-sorting protein</fullName>
    </recommendedName>
</protein>
<dbReference type="Proteomes" id="UP001596392">
    <property type="component" value="Unassembled WGS sequence"/>
</dbReference>
<comment type="caution">
    <text evidence="3">The sequence shown here is derived from an EMBL/GenBank/DDBJ whole genome shotgun (WGS) entry which is preliminary data.</text>
</comment>